<evidence type="ECO:0000313" key="2">
    <source>
        <dbReference type="EMBL" id="KAF4656613.1"/>
    </source>
</evidence>
<dbReference type="Proteomes" id="UP000591131">
    <property type="component" value="Unassembled WGS sequence"/>
</dbReference>
<sequence length="521" mass="58190">MTTYIRLPRHSPGDDITLDLMIKHTVKDVKSGIGRLLHIPIENQSLFLNGKPLQDGRTLADVNPKNERVLHMFLRFKSSIRVGVKASEGRGGMIDLDASDTVESVKRKIYEKRNVTPEHLELLIPGELIEDDQALAEYISKLSTRHVLVRVHTTAVMEIHQLSATDVPLCTLDVNGSCTVKEIKERLRDSQGIAVSLQKLHLGDKLLEDDCTMSSIGIEKSLILKLQLHAVGKAYVTAEALNGRQVVIPVLSSYACYRVLSLLESAIGVPTSQMHLKFDGKPLTLGSVSDYVPEQVATVVVRHRVDLKLFVESSTGEKFEVRIQPFQTVRDLKALIRDCSGHPAVHQRLFFKGKLLHDDRVIVNCFCDGLTNGSTIQLEGFLNVAMTTTWTFPVDNYETVGQLKAKIHGKYGYHISNQEIYLDGKILEDSSVLPQSIQAASKSCLILNVTMKITVKTLKNKVMNFTCNLTDTIRNLKEKIRQAEGYLTESQTLMFHLKKLEDDKTLMECGLEDGSCITLMA</sequence>
<dbReference type="Pfam" id="PF00240">
    <property type="entry name" value="ubiquitin"/>
    <property type="match status" value="6"/>
</dbReference>
<dbReference type="Gene3D" id="3.10.20.90">
    <property type="entry name" value="Phosphatidylinositol 3-kinase Catalytic Subunit, Chain A, domain 1"/>
    <property type="match status" value="6"/>
</dbReference>
<dbReference type="EMBL" id="JAAPAO010000587">
    <property type="protein sequence ID" value="KAF4656613.1"/>
    <property type="molecule type" value="Genomic_DNA"/>
</dbReference>
<feature type="domain" description="Ubiquitin-like" evidence="1">
    <location>
        <begin position="1"/>
        <end position="79"/>
    </location>
</feature>
<feature type="domain" description="Ubiquitin-like" evidence="1">
    <location>
        <begin position="171"/>
        <end position="233"/>
    </location>
</feature>
<gene>
    <name evidence="2" type="ORF">FOL47_008835</name>
</gene>
<accession>A0A7J6LBS3</accession>
<feature type="domain" description="Ubiquitin-like" evidence="1">
    <location>
        <begin position="451"/>
        <end position="521"/>
    </location>
</feature>
<name>A0A7J6LBS3_PERCH</name>
<dbReference type="SUPFAM" id="SSF54236">
    <property type="entry name" value="Ubiquitin-like"/>
    <property type="match status" value="6"/>
</dbReference>
<reference evidence="2 3" key="1">
    <citation type="submission" date="2020-04" db="EMBL/GenBank/DDBJ databases">
        <title>Perkinsus chesapeaki whole genome sequence.</title>
        <authorList>
            <person name="Bogema D.R."/>
        </authorList>
    </citation>
    <scope>NUCLEOTIDE SEQUENCE [LARGE SCALE GENOMIC DNA]</scope>
    <source>
        <strain evidence="2">ATCC PRA-425</strain>
    </source>
</reference>
<feature type="domain" description="Ubiquitin-like" evidence="1">
    <location>
        <begin position="382"/>
        <end position="433"/>
    </location>
</feature>
<evidence type="ECO:0000313" key="3">
    <source>
        <dbReference type="Proteomes" id="UP000591131"/>
    </source>
</evidence>
<dbReference type="CDD" id="cd17039">
    <property type="entry name" value="Ubl_ubiquitin_like"/>
    <property type="match status" value="5"/>
</dbReference>
<feature type="domain" description="Ubiquitin-like" evidence="1">
    <location>
        <begin position="307"/>
        <end position="362"/>
    </location>
</feature>
<comment type="caution">
    <text evidence="2">The sequence shown here is derived from an EMBL/GenBank/DDBJ whole genome shotgun (WGS) entry which is preliminary data.</text>
</comment>
<proteinExistence type="predicted"/>
<dbReference type="PRINTS" id="PR00348">
    <property type="entry name" value="UBIQUITIN"/>
</dbReference>
<dbReference type="SMART" id="SM00213">
    <property type="entry name" value="UBQ"/>
    <property type="match status" value="6"/>
</dbReference>
<dbReference type="InterPro" id="IPR029071">
    <property type="entry name" value="Ubiquitin-like_domsf"/>
</dbReference>
<keyword evidence="3" id="KW-1185">Reference proteome</keyword>
<dbReference type="InterPro" id="IPR050158">
    <property type="entry name" value="Ubiquitin_ubiquitin-like"/>
</dbReference>
<dbReference type="InterPro" id="IPR000626">
    <property type="entry name" value="Ubiquitin-like_dom"/>
</dbReference>
<protein>
    <recommendedName>
        <fullName evidence="1">Ubiquitin-like domain-containing protein</fullName>
    </recommendedName>
</protein>
<evidence type="ECO:0000259" key="1">
    <source>
        <dbReference type="PROSITE" id="PS50053"/>
    </source>
</evidence>
<feature type="domain" description="Ubiquitin-like" evidence="1">
    <location>
        <begin position="80"/>
        <end position="138"/>
    </location>
</feature>
<dbReference type="InterPro" id="IPR019956">
    <property type="entry name" value="Ubiquitin_dom"/>
</dbReference>
<dbReference type="AlphaFoldDB" id="A0A7J6LBS3"/>
<organism evidence="2 3">
    <name type="scientific">Perkinsus chesapeaki</name>
    <name type="common">Clam parasite</name>
    <name type="synonym">Perkinsus andrewsi</name>
    <dbReference type="NCBI Taxonomy" id="330153"/>
    <lineage>
        <taxon>Eukaryota</taxon>
        <taxon>Sar</taxon>
        <taxon>Alveolata</taxon>
        <taxon>Perkinsozoa</taxon>
        <taxon>Perkinsea</taxon>
        <taxon>Perkinsida</taxon>
        <taxon>Perkinsidae</taxon>
        <taxon>Perkinsus</taxon>
    </lineage>
</organism>
<dbReference type="PROSITE" id="PS50053">
    <property type="entry name" value="UBIQUITIN_2"/>
    <property type="match status" value="6"/>
</dbReference>
<dbReference type="OrthoDB" id="1885901at2759"/>
<dbReference type="PANTHER" id="PTHR10666">
    <property type="entry name" value="UBIQUITIN"/>
    <property type="match status" value="1"/>
</dbReference>